<organism evidence="1 2">
    <name type="scientific">Citrus sinensis</name>
    <name type="common">Sweet orange</name>
    <name type="synonym">Citrus aurantium var. sinensis</name>
    <dbReference type="NCBI Taxonomy" id="2711"/>
    <lineage>
        <taxon>Eukaryota</taxon>
        <taxon>Viridiplantae</taxon>
        <taxon>Streptophyta</taxon>
        <taxon>Embryophyta</taxon>
        <taxon>Tracheophyta</taxon>
        <taxon>Spermatophyta</taxon>
        <taxon>Magnoliopsida</taxon>
        <taxon>eudicotyledons</taxon>
        <taxon>Gunneridae</taxon>
        <taxon>Pentapetalae</taxon>
        <taxon>rosids</taxon>
        <taxon>malvids</taxon>
        <taxon>Sapindales</taxon>
        <taxon>Rutaceae</taxon>
        <taxon>Aurantioideae</taxon>
        <taxon>Citrus</taxon>
    </lineage>
</organism>
<comment type="caution">
    <text evidence="1">The sequence shown here is derived from an EMBL/GenBank/DDBJ whole genome shotgun (WGS) entry which is preliminary data.</text>
</comment>
<proteinExistence type="predicted"/>
<sequence length="520" mass="55872">MATNSSKLNIPIFSSLPLIILSVYSSGSPATESREFSVKEATIEDLQLAFKQNQLTSRQLVEMYIREIGRLNPLLRGVIEVNPDAINQADNADQERKAKAPRSQLGLHGIPILVKDNIATKDKMNTTAGSFALLCSVVPRDAFVVTKLLEAGAIILGKASMSEWAHFRTFASPNGWCARTGQGKNPYVLSANPCGSSSGSAISVAANMVAVSLGTETDASILCPSGSNSVVGIKPTVGLISRDGVIPVSPRLDTVGPISGTVADAVYVLDAIIGFDAKEEATREASKYIPPGGYKQFLKPHGLQGKRLGIVRNLGSNFTVSSEVTEAFEHHIRTLRQRGAILLHNFEINNLEAILNSIANGETLAILAAEFKQALNAYLQELVTSPVRSLADVIAFNKKFPELEMLREYGQSIFEMAEATDGIDIDVKAALLNLTKLSRDGFEKLMRGKELDALVTPGYDISHVLAIDGLPGISVPAGYDSKGVPFGIYFGALKGTEPKLIEVAYGFEQATKIRKPPFQA</sequence>
<dbReference type="EMBL" id="CM039177">
    <property type="protein sequence ID" value="KAH9696881.1"/>
    <property type="molecule type" value="Genomic_DNA"/>
</dbReference>
<dbReference type="Proteomes" id="UP000829398">
    <property type="component" value="Chromosome 8"/>
</dbReference>
<gene>
    <name evidence="1" type="ORF">KPL71_023368</name>
</gene>
<evidence type="ECO:0000313" key="1">
    <source>
        <dbReference type="EMBL" id="KAH9696881.1"/>
    </source>
</evidence>
<name>A0ACB8IIE7_CITSI</name>
<keyword evidence="2" id="KW-1185">Reference proteome</keyword>
<protein>
    <submittedName>
        <fullName evidence="1">Amidase</fullName>
    </submittedName>
</protein>
<reference evidence="2" key="1">
    <citation type="journal article" date="2023" name="Hortic. Res.">
        <title>A chromosome-level phased genome enabling allele-level studies in sweet orange: a case study on citrus Huanglongbing tolerance.</title>
        <authorList>
            <person name="Wu B."/>
            <person name="Yu Q."/>
            <person name="Deng Z."/>
            <person name="Duan Y."/>
            <person name="Luo F."/>
            <person name="Gmitter F. Jr."/>
        </authorList>
    </citation>
    <scope>NUCLEOTIDE SEQUENCE [LARGE SCALE GENOMIC DNA]</scope>
    <source>
        <strain evidence="2">cv. Valencia</strain>
    </source>
</reference>
<accession>A0ACB8IIE7</accession>
<evidence type="ECO:0000313" key="2">
    <source>
        <dbReference type="Proteomes" id="UP000829398"/>
    </source>
</evidence>